<dbReference type="GO" id="GO:0032259">
    <property type="term" value="P:methylation"/>
    <property type="evidence" value="ECO:0007669"/>
    <property type="project" value="UniProtKB-KW"/>
</dbReference>
<dbReference type="PANTHER" id="PTHR46429:SF2">
    <property type="entry name" value="TRNA_RRNA METHYLTRANSFERASE"/>
    <property type="match status" value="1"/>
</dbReference>
<dbReference type="Gene3D" id="3.40.1280.10">
    <property type="match status" value="1"/>
</dbReference>
<comment type="caution">
    <text evidence="4">The sequence shown here is derived from an EMBL/GenBank/DDBJ whole genome shotgun (WGS) entry which is preliminary data.</text>
</comment>
<dbReference type="PANTHER" id="PTHR46429">
    <property type="entry name" value="23S RRNA (GUANOSINE-2'-O-)-METHYLTRANSFERASE RLMB"/>
    <property type="match status" value="1"/>
</dbReference>
<keyword evidence="5" id="KW-1185">Reference proteome</keyword>
<accession>A0ABS5I7K8</accession>
<keyword evidence="1 4" id="KW-0489">Methyltransferase</keyword>
<dbReference type="SMART" id="SM00967">
    <property type="entry name" value="SpoU_sub_bind"/>
    <property type="match status" value="1"/>
</dbReference>
<dbReference type="CDD" id="cd18095">
    <property type="entry name" value="SpoU-like_rRNA-MTase"/>
    <property type="match status" value="1"/>
</dbReference>
<dbReference type="GO" id="GO:0008168">
    <property type="term" value="F:methyltransferase activity"/>
    <property type="evidence" value="ECO:0007669"/>
    <property type="project" value="UniProtKB-KW"/>
</dbReference>
<evidence type="ECO:0000313" key="4">
    <source>
        <dbReference type="EMBL" id="MBR9970421.1"/>
    </source>
</evidence>
<dbReference type="InterPro" id="IPR029028">
    <property type="entry name" value="Alpha/beta_knot_MTases"/>
</dbReference>
<dbReference type="Proteomes" id="UP000680714">
    <property type="component" value="Unassembled WGS sequence"/>
</dbReference>
<dbReference type="Pfam" id="PF08032">
    <property type="entry name" value="SpoU_sub_bind"/>
    <property type="match status" value="1"/>
</dbReference>
<dbReference type="InterPro" id="IPR029026">
    <property type="entry name" value="tRNA_m1G_MTases_N"/>
</dbReference>
<keyword evidence="2" id="KW-0808">Transferase</keyword>
<name>A0ABS5I7K8_9PROT</name>
<evidence type="ECO:0000313" key="5">
    <source>
        <dbReference type="Proteomes" id="UP000680714"/>
    </source>
</evidence>
<sequence>MSQPKLSRIGGLPAVSALFERNPQRAERLFFDDRMKAEAQPLCKQMAAARKPFRHVSTEELAKVAGTPLNGGIVVVCQPQPLAPLEAVKSFNWAKAREPLVILDGIGNPHNLGAIARTMAFFGLTKLILSDHPEQALPSDAAYRVAEGGLEWIDVYQAPALAKVLPRLKPHYHVVGTALGAHRPMQEIFASHDKPLALVLGNEEDGLPAPTLAACDDIVTIPGSGRVQSLNVSATASILIHLLAGSVR</sequence>
<dbReference type="RefSeq" id="WP_211545915.1">
    <property type="nucleotide sequence ID" value="NZ_JAGTUF010000001.1"/>
</dbReference>
<organism evidence="4 5">
    <name type="scientific">Magnetospirillum sulfuroxidans</name>
    <dbReference type="NCBI Taxonomy" id="611300"/>
    <lineage>
        <taxon>Bacteria</taxon>
        <taxon>Pseudomonadati</taxon>
        <taxon>Pseudomonadota</taxon>
        <taxon>Alphaproteobacteria</taxon>
        <taxon>Rhodospirillales</taxon>
        <taxon>Rhodospirillaceae</taxon>
        <taxon>Magnetospirillum</taxon>
    </lineage>
</organism>
<protein>
    <submittedName>
        <fullName evidence="4">RNA methyltransferase</fullName>
    </submittedName>
</protein>
<feature type="domain" description="RNA 2-O ribose methyltransferase substrate binding" evidence="3">
    <location>
        <begin position="8"/>
        <end position="83"/>
    </location>
</feature>
<dbReference type="Gene3D" id="3.30.1330.30">
    <property type="match status" value="1"/>
</dbReference>
<dbReference type="InterPro" id="IPR029064">
    <property type="entry name" value="Ribosomal_eL30-like_sf"/>
</dbReference>
<reference evidence="4 5" key="1">
    <citation type="submission" date="2021-04" db="EMBL/GenBank/DDBJ databases">
        <title>Magnetospirillum sulfuroxidans sp. nov., a facultative chemolithoautotrophic sulfur-oxidizing alphaproteobacterium isolated from freshwater sediment and proposals for Paramagetospirillum gen. nov., and Magnetospirillaceae fam. nov.</title>
        <authorList>
            <person name="Koziaeva V."/>
            <person name="Geelhoed J.S."/>
            <person name="Sorokin D.Y."/>
            <person name="Grouzdev D.S."/>
        </authorList>
    </citation>
    <scope>NUCLEOTIDE SEQUENCE [LARGE SCALE GENOMIC DNA]</scope>
    <source>
        <strain evidence="4 5">J10</strain>
    </source>
</reference>
<evidence type="ECO:0000259" key="3">
    <source>
        <dbReference type="SMART" id="SM00967"/>
    </source>
</evidence>
<dbReference type="InterPro" id="IPR001537">
    <property type="entry name" value="SpoU_MeTrfase"/>
</dbReference>
<evidence type="ECO:0000256" key="2">
    <source>
        <dbReference type="ARBA" id="ARBA00022679"/>
    </source>
</evidence>
<dbReference type="Pfam" id="PF00588">
    <property type="entry name" value="SpoU_methylase"/>
    <property type="match status" value="1"/>
</dbReference>
<dbReference type="SUPFAM" id="SSF75217">
    <property type="entry name" value="alpha/beta knot"/>
    <property type="match status" value="1"/>
</dbReference>
<dbReference type="InterPro" id="IPR004441">
    <property type="entry name" value="rRNA_MeTrfase_TrmH"/>
</dbReference>
<dbReference type="SUPFAM" id="SSF55315">
    <property type="entry name" value="L30e-like"/>
    <property type="match status" value="1"/>
</dbReference>
<dbReference type="InterPro" id="IPR013123">
    <property type="entry name" value="SpoU_subst-bd"/>
</dbReference>
<evidence type="ECO:0000256" key="1">
    <source>
        <dbReference type="ARBA" id="ARBA00022603"/>
    </source>
</evidence>
<proteinExistence type="predicted"/>
<dbReference type="EMBL" id="JAGTUF010000001">
    <property type="protein sequence ID" value="MBR9970421.1"/>
    <property type="molecule type" value="Genomic_DNA"/>
</dbReference>
<gene>
    <name evidence="4" type="ORF">KEC16_01680</name>
</gene>